<evidence type="ECO:0000259" key="4">
    <source>
        <dbReference type="PROSITE" id="PS50011"/>
    </source>
</evidence>
<dbReference type="PROSITE" id="PS50011">
    <property type="entry name" value="PROTEIN_KINASE_DOM"/>
    <property type="match status" value="1"/>
</dbReference>
<dbReference type="InterPro" id="IPR000719">
    <property type="entry name" value="Prot_kinase_dom"/>
</dbReference>
<feature type="domain" description="Protein kinase" evidence="4">
    <location>
        <begin position="133"/>
        <end position="397"/>
    </location>
</feature>
<dbReference type="Pfam" id="PF00400">
    <property type="entry name" value="WD40"/>
    <property type="match status" value="2"/>
</dbReference>
<feature type="repeat" description="WD" evidence="3">
    <location>
        <begin position="6"/>
        <end position="47"/>
    </location>
</feature>
<dbReference type="SUPFAM" id="SSF50978">
    <property type="entry name" value="WD40 repeat-like"/>
    <property type="match status" value="1"/>
</dbReference>
<evidence type="ECO:0000256" key="1">
    <source>
        <dbReference type="ARBA" id="ARBA00022574"/>
    </source>
</evidence>
<name>A0A8H3BQ03_9AGAM</name>
<dbReference type="PROSITE" id="PS00678">
    <property type="entry name" value="WD_REPEATS_1"/>
    <property type="match status" value="1"/>
</dbReference>
<dbReference type="InterPro" id="IPR001245">
    <property type="entry name" value="Ser-Thr/Tyr_kinase_cat_dom"/>
</dbReference>
<dbReference type="PANTHER" id="PTHR44329:SF214">
    <property type="entry name" value="PROTEIN KINASE DOMAIN-CONTAINING PROTEIN"/>
    <property type="match status" value="1"/>
</dbReference>
<dbReference type="InterPro" id="IPR051681">
    <property type="entry name" value="Ser/Thr_Kinases-Pseudokinases"/>
</dbReference>
<dbReference type="SMART" id="SM00220">
    <property type="entry name" value="S_TKc"/>
    <property type="match status" value="1"/>
</dbReference>
<accession>A0A8H3BQ03</accession>
<dbReference type="InterPro" id="IPR011009">
    <property type="entry name" value="Kinase-like_dom_sf"/>
</dbReference>
<dbReference type="PANTHER" id="PTHR44329">
    <property type="entry name" value="SERINE/THREONINE-PROTEIN KINASE TNNI3K-RELATED"/>
    <property type="match status" value="1"/>
</dbReference>
<evidence type="ECO:0000256" key="3">
    <source>
        <dbReference type="PROSITE-ProRule" id="PRU00221"/>
    </source>
</evidence>
<feature type="repeat" description="WD" evidence="3">
    <location>
        <begin position="49"/>
        <end position="90"/>
    </location>
</feature>
<evidence type="ECO:0000313" key="6">
    <source>
        <dbReference type="Proteomes" id="UP000663853"/>
    </source>
</evidence>
<dbReference type="PROSITE" id="PS50294">
    <property type="entry name" value="WD_REPEATS_REGION"/>
    <property type="match status" value="2"/>
</dbReference>
<sequence length="402" mass="44719">MIGNPYQGHTSNVNSVSFSPNGIYVASGSDDKTVRVWDVRTGRQVDEPFSQHTHWVYSVAFSPCGRRIASGSGDNTVILWSLSDSDSDVDHDSRVEIEKAMDTIGEPMSIQDMFKILLRHGSIDLSSRMDPSQSTSVLVSGGGFGDIWKGQLDEGTKVAIKAWRKSIVEQCDYKTLKRATREIHYWSKMKHNNIHQLMGVIMFKGQSLGMVSEWMDNGNLHEYMRKQPQLDRYQMCAQVASGLTYMHQCNSVHGDLKALNVLVSSVGVAKLTDFGLSVMAHASLAFSETSNSHTGSMRWVAPELLAEGAHKNKESDVYALGMTMLEIMTGEVPYPQCQWDFQVMNKVLSGTLPSRPMDRFANDKRGDQMWNLLVSCWDRNPDARPSAGKVVEILALISTQGA</sequence>
<dbReference type="EMBL" id="CAJMXA010001528">
    <property type="protein sequence ID" value="CAE6462422.1"/>
    <property type="molecule type" value="Genomic_DNA"/>
</dbReference>
<dbReference type="Gene3D" id="1.10.510.10">
    <property type="entry name" value="Transferase(Phosphotransferase) domain 1"/>
    <property type="match status" value="1"/>
</dbReference>
<dbReference type="PRINTS" id="PR00109">
    <property type="entry name" value="TYRKINASE"/>
</dbReference>
<reference evidence="5" key="1">
    <citation type="submission" date="2021-01" db="EMBL/GenBank/DDBJ databases">
        <authorList>
            <person name="Kaushik A."/>
        </authorList>
    </citation>
    <scope>NUCLEOTIDE SEQUENCE</scope>
    <source>
        <strain evidence="5">AG6-10EEA</strain>
    </source>
</reference>
<dbReference type="Gene3D" id="2.130.10.10">
    <property type="entry name" value="YVTN repeat-like/Quinoprotein amine dehydrogenase"/>
    <property type="match status" value="1"/>
</dbReference>
<dbReference type="PROSITE" id="PS50082">
    <property type="entry name" value="WD_REPEATS_2"/>
    <property type="match status" value="2"/>
</dbReference>
<evidence type="ECO:0000313" key="5">
    <source>
        <dbReference type="EMBL" id="CAE6462422.1"/>
    </source>
</evidence>
<dbReference type="SUPFAM" id="SSF56112">
    <property type="entry name" value="Protein kinase-like (PK-like)"/>
    <property type="match status" value="1"/>
</dbReference>
<dbReference type="GO" id="GO:0005524">
    <property type="term" value="F:ATP binding"/>
    <property type="evidence" value="ECO:0007669"/>
    <property type="project" value="InterPro"/>
</dbReference>
<protein>
    <recommendedName>
        <fullName evidence="4">Protein kinase domain-containing protein</fullName>
    </recommendedName>
</protein>
<keyword evidence="1 3" id="KW-0853">WD repeat</keyword>
<dbReference type="InterPro" id="IPR036322">
    <property type="entry name" value="WD40_repeat_dom_sf"/>
</dbReference>
<gene>
    <name evidence="5" type="ORF">RDB_LOCUS63604</name>
</gene>
<dbReference type="InterPro" id="IPR001680">
    <property type="entry name" value="WD40_rpt"/>
</dbReference>
<keyword evidence="2" id="KW-0677">Repeat</keyword>
<dbReference type="Proteomes" id="UP000663853">
    <property type="component" value="Unassembled WGS sequence"/>
</dbReference>
<dbReference type="GO" id="GO:0004674">
    <property type="term" value="F:protein serine/threonine kinase activity"/>
    <property type="evidence" value="ECO:0007669"/>
    <property type="project" value="TreeGrafter"/>
</dbReference>
<dbReference type="AlphaFoldDB" id="A0A8H3BQ03"/>
<organism evidence="5 6">
    <name type="scientific">Rhizoctonia solani</name>
    <dbReference type="NCBI Taxonomy" id="456999"/>
    <lineage>
        <taxon>Eukaryota</taxon>
        <taxon>Fungi</taxon>
        <taxon>Dikarya</taxon>
        <taxon>Basidiomycota</taxon>
        <taxon>Agaricomycotina</taxon>
        <taxon>Agaricomycetes</taxon>
        <taxon>Cantharellales</taxon>
        <taxon>Ceratobasidiaceae</taxon>
        <taxon>Rhizoctonia</taxon>
    </lineage>
</organism>
<proteinExistence type="predicted"/>
<comment type="caution">
    <text evidence="5">The sequence shown here is derived from an EMBL/GenBank/DDBJ whole genome shotgun (WGS) entry which is preliminary data.</text>
</comment>
<dbReference type="InterPro" id="IPR015943">
    <property type="entry name" value="WD40/YVTN_repeat-like_dom_sf"/>
</dbReference>
<dbReference type="SMART" id="SM00320">
    <property type="entry name" value="WD40"/>
    <property type="match status" value="2"/>
</dbReference>
<dbReference type="InterPro" id="IPR019775">
    <property type="entry name" value="WD40_repeat_CS"/>
</dbReference>
<dbReference type="Pfam" id="PF07714">
    <property type="entry name" value="PK_Tyr_Ser-Thr"/>
    <property type="match status" value="1"/>
</dbReference>
<evidence type="ECO:0000256" key="2">
    <source>
        <dbReference type="ARBA" id="ARBA00022737"/>
    </source>
</evidence>